<comment type="caution">
    <text evidence="2">The sequence shown here is derived from an EMBL/GenBank/DDBJ whole genome shotgun (WGS) entry which is preliminary data.</text>
</comment>
<proteinExistence type="predicted"/>
<feature type="transmembrane region" description="Helical" evidence="1">
    <location>
        <begin position="53"/>
        <end position="71"/>
    </location>
</feature>
<keyword evidence="1" id="KW-1133">Transmembrane helix</keyword>
<organism evidence="2">
    <name type="scientific">bioreactor metagenome</name>
    <dbReference type="NCBI Taxonomy" id="1076179"/>
    <lineage>
        <taxon>unclassified sequences</taxon>
        <taxon>metagenomes</taxon>
        <taxon>ecological metagenomes</taxon>
    </lineage>
</organism>
<evidence type="ECO:0000313" key="2">
    <source>
        <dbReference type="EMBL" id="MPM25098.1"/>
    </source>
</evidence>
<feature type="transmembrane region" description="Helical" evidence="1">
    <location>
        <begin position="29"/>
        <end position="47"/>
    </location>
</feature>
<evidence type="ECO:0000256" key="1">
    <source>
        <dbReference type="SAM" id="Phobius"/>
    </source>
</evidence>
<keyword evidence="1" id="KW-0472">Membrane</keyword>
<protein>
    <recommendedName>
        <fullName evidence="3">YcxB-like protein domain-containing protein</fullName>
    </recommendedName>
</protein>
<evidence type="ECO:0008006" key="3">
    <source>
        <dbReference type="Google" id="ProtNLM"/>
    </source>
</evidence>
<accession>A0A644YAX7</accession>
<gene>
    <name evidence="2" type="ORF">SDC9_71588</name>
</gene>
<dbReference type="EMBL" id="VSSQ01004413">
    <property type="protein sequence ID" value="MPM25098.1"/>
    <property type="molecule type" value="Genomic_DNA"/>
</dbReference>
<dbReference type="AlphaFoldDB" id="A0A644YAX7"/>
<name>A0A644YAX7_9ZZZZ</name>
<keyword evidence="1" id="KW-0812">Transmembrane</keyword>
<sequence>MFQNEYCMDINRYRHWTSPILTKAKGFRFWLLLILIGLPTTCVLYAIGARQSFKSAALLITLAAFYRGFLFRSMYANKQFRLLSAQFGKKSWMTKIVIGDTLQLYMDGELNNEVQWSQVDRLVEAKSYFDLEVDGDYLRLDKAKFTQGDAESFLTYMKEWHPEIQYQEEKPEFNR</sequence>
<reference evidence="2" key="1">
    <citation type="submission" date="2019-08" db="EMBL/GenBank/DDBJ databases">
        <authorList>
            <person name="Kucharzyk K."/>
            <person name="Murdoch R.W."/>
            <person name="Higgins S."/>
            <person name="Loffler F."/>
        </authorList>
    </citation>
    <scope>NUCLEOTIDE SEQUENCE</scope>
</reference>